<dbReference type="KEGG" id="edi:EDI_167480"/>
<proteinExistence type="predicted"/>
<evidence type="ECO:0000313" key="3">
    <source>
        <dbReference type="Proteomes" id="UP000008076"/>
    </source>
</evidence>
<dbReference type="OrthoDB" id="261572at2759"/>
<dbReference type="VEuPathDB" id="AmoebaDB:EDI_167480"/>
<sequence>MTSSQQQIDQLIQKLYSDDNEIKVQTLKEIDGVITTHWAEISEELPKLIELSETIEGIGKQYAYLVISKSYFYIESYDEAVNYALKANELFKFEGMIIIV</sequence>
<feature type="domain" description="26S proteasome non-ATPase regulatory subunit 1/RPN2 N-terminal" evidence="1">
    <location>
        <begin position="15"/>
        <end position="94"/>
    </location>
</feature>
<dbReference type="RefSeq" id="XP_001739886.1">
    <property type="nucleotide sequence ID" value="XM_001739834.1"/>
</dbReference>
<organism evidence="3">
    <name type="scientific">Entamoeba dispar (strain ATCC PRA-260 / SAW760)</name>
    <dbReference type="NCBI Taxonomy" id="370354"/>
    <lineage>
        <taxon>Eukaryota</taxon>
        <taxon>Amoebozoa</taxon>
        <taxon>Evosea</taxon>
        <taxon>Archamoebae</taxon>
        <taxon>Mastigamoebida</taxon>
        <taxon>Entamoebidae</taxon>
        <taxon>Entamoeba</taxon>
    </lineage>
</organism>
<dbReference type="Proteomes" id="UP000008076">
    <property type="component" value="Unassembled WGS sequence"/>
</dbReference>
<reference evidence="3" key="1">
    <citation type="submission" date="2007-12" db="EMBL/GenBank/DDBJ databases">
        <title>Annotation of Entamoeba dispar SAW760.</title>
        <authorList>
            <person name="Lorenzi H."/>
            <person name="Inman J."/>
            <person name="Schobel S."/>
            <person name="Amedeo P."/>
            <person name="Caler E."/>
        </authorList>
    </citation>
    <scope>NUCLEOTIDE SEQUENCE [LARGE SCALE GENOMIC DNA]</scope>
    <source>
        <strain evidence="3">ATCC PRA-260 / SAW760</strain>
    </source>
</reference>
<dbReference type="InterPro" id="IPR048570">
    <property type="entry name" value="PSMD1_RPN2_N"/>
</dbReference>
<accession>B0EP24</accession>
<dbReference type="AlphaFoldDB" id="B0EP24"/>
<keyword evidence="3" id="KW-1185">Reference proteome</keyword>
<dbReference type="GeneID" id="5885057"/>
<protein>
    <recommendedName>
        <fullName evidence="1">26S proteasome non-ATPase regulatory subunit 1/RPN2 N-terminal domain-containing protein</fullName>
    </recommendedName>
</protein>
<evidence type="ECO:0000259" key="1">
    <source>
        <dbReference type="Pfam" id="PF21505"/>
    </source>
</evidence>
<dbReference type="EMBL" id="DS550192">
    <property type="protein sequence ID" value="EDR23699.1"/>
    <property type="molecule type" value="Genomic_DNA"/>
</dbReference>
<evidence type="ECO:0000313" key="2">
    <source>
        <dbReference type="EMBL" id="EDR23699.1"/>
    </source>
</evidence>
<name>B0EP24_ENTDS</name>
<dbReference type="Pfam" id="PF21505">
    <property type="entry name" value="RPN2_N"/>
    <property type="match status" value="1"/>
</dbReference>
<dbReference type="OMA" id="FEGMIII"/>
<gene>
    <name evidence="2" type="ORF">EDI_167480</name>
</gene>